<evidence type="ECO:0000313" key="5">
    <source>
        <dbReference type="Proteomes" id="UP000184112"/>
    </source>
</evidence>
<keyword evidence="1" id="KW-0812">Transmembrane</keyword>
<dbReference type="AlphaFoldDB" id="A0A1M5L4P7"/>
<dbReference type="Proteomes" id="UP000184112">
    <property type="component" value="Unassembled WGS sequence"/>
</dbReference>
<gene>
    <name evidence="4" type="ORF">SAMN05444388_103325</name>
</gene>
<feature type="domain" description="Glycosyltransferase subfamily 4-like N-terminal" evidence="3">
    <location>
        <begin position="14"/>
        <end position="181"/>
    </location>
</feature>
<dbReference type="RefSeq" id="WP_073409035.1">
    <property type="nucleotide sequence ID" value="NZ_FQWH01000003.1"/>
</dbReference>
<keyword evidence="1" id="KW-0472">Membrane</keyword>
<protein>
    <submittedName>
        <fullName evidence="4">Glycosyltransferase involved in cell wall bisynthesis</fullName>
    </submittedName>
</protein>
<dbReference type="CDD" id="cd03820">
    <property type="entry name" value="GT4_AmsD-like"/>
    <property type="match status" value="1"/>
</dbReference>
<proteinExistence type="predicted"/>
<dbReference type="InterPro" id="IPR001296">
    <property type="entry name" value="Glyco_trans_1"/>
</dbReference>
<dbReference type="Pfam" id="PF00534">
    <property type="entry name" value="Glycos_transf_1"/>
    <property type="match status" value="1"/>
</dbReference>
<keyword evidence="4" id="KW-0808">Transferase</keyword>
<dbReference type="EMBL" id="FQWH01000003">
    <property type="protein sequence ID" value="SHG59739.1"/>
    <property type="molecule type" value="Genomic_DNA"/>
</dbReference>
<organism evidence="4 5">
    <name type="scientific">Flavobacterium johnsoniae</name>
    <name type="common">Cytophaga johnsonae</name>
    <dbReference type="NCBI Taxonomy" id="986"/>
    <lineage>
        <taxon>Bacteria</taxon>
        <taxon>Pseudomonadati</taxon>
        <taxon>Bacteroidota</taxon>
        <taxon>Flavobacteriia</taxon>
        <taxon>Flavobacteriales</taxon>
        <taxon>Flavobacteriaceae</taxon>
        <taxon>Flavobacterium</taxon>
    </lineage>
</organism>
<accession>A0A1M5L4P7</accession>
<dbReference type="Pfam" id="PF13439">
    <property type="entry name" value="Glyco_transf_4"/>
    <property type="match status" value="1"/>
</dbReference>
<dbReference type="PANTHER" id="PTHR12526:SF630">
    <property type="entry name" value="GLYCOSYLTRANSFERASE"/>
    <property type="match status" value="1"/>
</dbReference>
<dbReference type="PANTHER" id="PTHR12526">
    <property type="entry name" value="GLYCOSYLTRANSFERASE"/>
    <property type="match status" value="1"/>
</dbReference>
<feature type="domain" description="Glycosyl transferase family 1" evidence="2">
    <location>
        <begin position="193"/>
        <end position="352"/>
    </location>
</feature>
<feature type="transmembrane region" description="Helical" evidence="1">
    <location>
        <begin position="72"/>
        <end position="90"/>
    </location>
</feature>
<sequence length="373" mass="43243">MNVLFLLGDSSLKGGTERSTIEIANNLAYNKDNRVFILSIYRSAKEDNQSFAIEKEVIQASLYDNHPITKNFFFKALFYLRTIYKLLFFLKRNKINLLISVEVISVIFTYPTIILIRFFGSIKYVVWEHFNFTVNLGLKLRDFCRKIAAKSADAIITLTDRDKRMWSENLFVKGKIISIPNSSPFEVTNTLYNSESKKIIAIGRLVPQKGFDLLIDVWKYLYDNYIIDEEWILQIIGDGPDSQELSQKIKNYNLQDKIILVPANNQIDRFYTNASFLCMTSRFEGLPMTLIEAKSFGLPIVSYNCITGPEEIISEESGFLVEMNDFKSFAEKVYCLMNNSKLRFNMSNSSKKEVMRFSAEEVLLKWENLLKEI</sequence>
<reference evidence="4 5" key="1">
    <citation type="submission" date="2016-11" db="EMBL/GenBank/DDBJ databases">
        <authorList>
            <person name="Jaros S."/>
            <person name="Januszkiewicz K."/>
            <person name="Wedrychowicz H."/>
        </authorList>
    </citation>
    <scope>NUCLEOTIDE SEQUENCE [LARGE SCALE GENOMIC DNA]</scope>
    <source>
        <strain evidence="4 5">DSM 6792</strain>
    </source>
</reference>
<evidence type="ECO:0000259" key="3">
    <source>
        <dbReference type="Pfam" id="PF13439"/>
    </source>
</evidence>
<keyword evidence="1" id="KW-1133">Transmembrane helix</keyword>
<dbReference type="SUPFAM" id="SSF53756">
    <property type="entry name" value="UDP-Glycosyltransferase/glycogen phosphorylase"/>
    <property type="match status" value="1"/>
</dbReference>
<feature type="transmembrane region" description="Helical" evidence="1">
    <location>
        <begin position="97"/>
        <end position="119"/>
    </location>
</feature>
<dbReference type="GO" id="GO:0016757">
    <property type="term" value="F:glycosyltransferase activity"/>
    <property type="evidence" value="ECO:0007669"/>
    <property type="project" value="InterPro"/>
</dbReference>
<evidence type="ECO:0000256" key="1">
    <source>
        <dbReference type="SAM" id="Phobius"/>
    </source>
</evidence>
<evidence type="ECO:0000313" key="4">
    <source>
        <dbReference type="EMBL" id="SHG59739.1"/>
    </source>
</evidence>
<evidence type="ECO:0000259" key="2">
    <source>
        <dbReference type="Pfam" id="PF00534"/>
    </source>
</evidence>
<dbReference type="InterPro" id="IPR028098">
    <property type="entry name" value="Glyco_trans_4-like_N"/>
</dbReference>
<name>A0A1M5L4P7_FLAJO</name>
<dbReference type="Gene3D" id="3.40.50.2000">
    <property type="entry name" value="Glycogen Phosphorylase B"/>
    <property type="match status" value="2"/>
</dbReference>